<keyword evidence="1" id="KW-0732">Signal</keyword>
<organism evidence="2 3">
    <name type="scientific">Actinomadura bangladeshensis</name>
    <dbReference type="NCBI Taxonomy" id="453573"/>
    <lineage>
        <taxon>Bacteria</taxon>
        <taxon>Bacillati</taxon>
        <taxon>Actinomycetota</taxon>
        <taxon>Actinomycetes</taxon>
        <taxon>Streptosporangiales</taxon>
        <taxon>Thermomonosporaceae</taxon>
        <taxon>Actinomadura</taxon>
    </lineage>
</organism>
<sequence length="545" mass="59382">MRRLVALFTVVLTTLALVSAPATAAAEYLRARAVRFPTPGATTKIEVAADSNIDITKVRAVVRAYSGGPAETLTADDFELVDGTAADGVWRTKSAVTVDQGRWWVDVELTNADRTVMYKQRATIDNGLDTVITDFTVTPDVVDVDHPEVTYTGRLMSRTAGGDLAPVQGAALILSGGDGADPAITGADGRARGTVDFTWAGDARFIYAGGFLYRPTTSTAVPVYTRELLTRVSVSVPDRLIVGDQVTLSGRLEREDRQGVWAPLAGKQVILRFAPATGGDARTVATATTDAAGNYSAKATVTEDGTWSAQFAKDRVAQPADHHFYFWSEAFAYPREVAYRTAITGGNAGPEPVGKGEMVTGTGRVMNKLADGRWVGAPGTASVQLQFSTDRKKWSAKGAVGVRRDGTFDVQGRADRDGYWRLVVLRDSTSEPSVSGTDYIDVRYRTRIFDFNAAPEPVKKGRTITVMGTLYRQTDKWKPYTSKTIKFYFLPKGSSKWVYMGSQKTDRLGRFRKGFKASKDGTWRAYSGVATSYAKTYRDDYVDVR</sequence>
<proteinExistence type="predicted"/>
<evidence type="ECO:0000313" key="3">
    <source>
        <dbReference type="Proteomes" id="UP000475532"/>
    </source>
</evidence>
<name>A0A6L9QEC4_9ACTN</name>
<evidence type="ECO:0000256" key="1">
    <source>
        <dbReference type="SAM" id="SignalP"/>
    </source>
</evidence>
<feature type="chain" id="PRO_5038490386" description="Ig-like domain repeat protein" evidence="1">
    <location>
        <begin position="25"/>
        <end position="545"/>
    </location>
</feature>
<comment type="caution">
    <text evidence="2">The sequence shown here is derived from an EMBL/GenBank/DDBJ whole genome shotgun (WGS) entry which is preliminary data.</text>
</comment>
<reference evidence="2 3" key="1">
    <citation type="submission" date="2020-01" db="EMBL/GenBank/DDBJ databases">
        <title>Insect and environment-associated Actinomycetes.</title>
        <authorList>
            <person name="Currrie C."/>
            <person name="Chevrette M."/>
            <person name="Carlson C."/>
            <person name="Stubbendieck R."/>
            <person name="Wendt-Pienkowski E."/>
        </authorList>
    </citation>
    <scope>NUCLEOTIDE SEQUENCE [LARGE SCALE GENOMIC DNA]</scope>
    <source>
        <strain evidence="2 3">SID10258</strain>
    </source>
</reference>
<dbReference type="EMBL" id="JAAGLI010000314">
    <property type="protein sequence ID" value="NEA23356.1"/>
    <property type="molecule type" value="Genomic_DNA"/>
</dbReference>
<accession>A0A6L9QEC4</accession>
<evidence type="ECO:0000313" key="2">
    <source>
        <dbReference type="EMBL" id="NEA23356.1"/>
    </source>
</evidence>
<gene>
    <name evidence="2" type="ORF">G3I70_12750</name>
</gene>
<feature type="signal peptide" evidence="1">
    <location>
        <begin position="1"/>
        <end position="24"/>
    </location>
</feature>
<protein>
    <recommendedName>
        <fullName evidence="4">Ig-like domain repeat protein</fullName>
    </recommendedName>
</protein>
<dbReference type="AlphaFoldDB" id="A0A6L9QEC4"/>
<dbReference type="RefSeq" id="WP_163055705.1">
    <property type="nucleotide sequence ID" value="NZ_JAAGLI010000314.1"/>
</dbReference>
<evidence type="ECO:0008006" key="4">
    <source>
        <dbReference type="Google" id="ProtNLM"/>
    </source>
</evidence>
<dbReference type="Proteomes" id="UP000475532">
    <property type="component" value="Unassembled WGS sequence"/>
</dbReference>